<keyword evidence="1" id="KW-0175">Coiled coil</keyword>
<sequence length="427" mass="48888">MAVKWLNKIIGKQNQQKPRTADTVAFRDLGDRVSDRTRAELGGFFESAAQIFAEIEDAKEKLIRDIKSLKVADPPELPSRVLRVGFAARDSMIKQLNVMIDRISTPAMDYPDIMEFCKSVDIALDATIEKSAKSHHRAKYLFPKEVGAVFTDIRSIKISLAKLRDLLDRESAKIKGFDEITETIQRIDDINRDIVTGNSNIKKNSSKTDEIKREISDYTAKLEQLSQSKEWSSFVELEDRLKEREMEANNIENNMLELFIPLNKALNRMKKQSESGRYTLSKKQKELLDVCLENPISADVADVNDFLIEMLQVVESGALGLKDKKRDKIVDQIDQIMDSFAPKKERYDTLKSETYEIEHQISDLTISKTKTALERQLAEKNREITQIDEELGNLEEELKMRSIKLEDLKAELSDAVNLIEPVQIVFD</sequence>
<organism evidence="2">
    <name type="scientific">Candidatus Methanogaster sp. ANME-2c ERB4</name>
    <dbReference type="NCBI Taxonomy" id="2759911"/>
    <lineage>
        <taxon>Archaea</taxon>
        <taxon>Methanobacteriati</taxon>
        <taxon>Methanobacteriota</taxon>
        <taxon>Stenosarchaea group</taxon>
        <taxon>Methanomicrobia</taxon>
        <taxon>Methanosarcinales</taxon>
        <taxon>ANME-2 cluster</taxon>
        <taxon>Candidatus Methanogasteraceae</taxon>
        <taxon>Candidatus Methanogaster</taxon>
    </lineage>
</organism>
<dbReference type="AlphaFoldDB" id="A0A7G9YG03"/>
<dbReference type="EMBL" id="MT631235">
    <property type="protein sequence ID" value="QNO46937.1"/>
    <property type="molecule type" value="Genomic_DNA"/>
</dbReference>
<gene>
    <name evidence="2" type="ORF">GBMLOPDG_00033</name>
</gene>
<evidence type="ECO:0000256" key="1">
    <source>
        <dbReference type="SAM" id="Coils"/>
    </source>
</evidence>
<feature type="coiled-coil region" evidence="1">
    <location>
        <begin position="370"/>
        <end position="411"/>
    </location>
</feature>
<protein>
    <submittedName>
        <fullName evidence="2">Uncharacterized protein</fullName>
    </submittedName>
</protein>
<reference evidence="2" key="1">
    <citation type="submission" date="2020-06" db="EMBL/GenBank/DDBJ databases">
        <title>Unique genomic features of the anaerobic methanotrophic archaea.</title>
        <authorList>
            <person name="Chadwick G.L."/>
            <person name="Skennerton C.T."/>
            <person name="Laso-Perez R."/>
            <person name="Leu A.O."/>
            <person name="Speth D.R."/>
            <person name="Yu H."/>
            <person name="Morgan-Lang C."/>
            <person name="Hatzenpichler R."/>
            <person name="Goudeau D."/>
            <person name="Malmstrom R."/>
            <person name="Brazelton W.J."/>
            <person name="Woyke T."/>
            <person name="Hallam S.J."/>
            <person name="Tyson G.W."/>
            <person name="Wegener G."/>
            <person name="Boetius A."/>
            <person name="Orphan V."/>
        </authorList>
    </citation>
    <scope>NUCLEOTIDE SEQUENCE</scope>
</reference>
<evidence type="ECO:0000313" key="2">
    <source>
        <dbReference type="EMBL" id="QNO46937.1"/>
    </source>
</evidence>
<proteinExistence type="predicted"/>
<accession>A0A7G9YG03</accession>
<feature type="coiled-coil region" evidence="1">
    <location>
        <begin position="208"/>
        <end position="254"/>
    </location>
</feature>
<name>A0A7G9YG03_9EURY</name>